<evidence type="ECO:0000313" key="3">
    <source>
        <dbReference type="Proteomes" id="UP001180453"/>
    </source>
</evidence>
<dbReference type="EMBL" id="JAVDXU010000003">
    <property type="protein sequence ID" value="MDR7271324.1"/>
    <property type="molecule type" value="Genomic_DNA"/>
</dbReference>
<evidence type="ECO:0000256" key="1">
    <source>
        <dbReference type="SAM" id="MobiDB-lite"/>
    </source>
</evidence>
<comment type="caution">
    <text evidence="2">The sequence shown here is derived from an EMBL/GenBank/DDBJ whole genome shotgun (WGS) entry which is preliminary data.</text>
</comment>
<feature type="region of interest" description="Disordered" evidence="1">
    <location>
        <begin position="37"/>
        <end position="62"/>
    </location>
</feature>
<name>A0ABU1YR30_ROSSA</name>
<dbReference type="RefSeq" id="WP_310268364.1">
    <property type="nucleotide sequence ID" value="NZ_JAVDXU010000003.1"/>
</dbReference>
<sequence>MTLALNPFAAFRLAQRPQPGKPAPVESTLWLPTLAEEGATADPPPAQQCSNGKPPTRADRSAQHWWTQMRNAVQRRMRPGAVDAKQPLRSGMGSQQAARAAAAASRPRHSRNTASASRVMRALGRPFAAVAYLLSVDVSLLRDGKALHIVIARKRRAPPAPLAVSKAIADAQPMHRRLKQLLDLHPMTRRMMRHLGYFEGLLATQGLTALTEMPIEVLSSALEQLDTLVTNWSDCELADLRSRMAVALKERSQEAFFGQDGDRSNFMSPSRLLVDDASHSQFLELERQYQGLIPQDTIRSALSAAIGDGEEPVSCELRPEDEPVRPAADSKGAAIVHPPA</sequence>
<organism evidence="2 3">
    <name type="scientific">Roseateles saccharophilus</name>
    <name type="common">Pseudomonas saccharophila</name>
    <dbReference type="NCBI Taxonomy" id="304"/>
    <lineage>
        <taxon>Bacteria</taxon>
        <taxon>Pseudomonadati</taxon>
        <taxon>Pseudomonadota</taxon>
        <taxon>Betaproteobacteria</taxon>
        <taxon>Burkholderiales</taxon>
        <taxon>Sphaerotilaceae</taxon>
        <taxon>Roseateles</taxon>
    </lineage>
</organism>
<reference evidence="2 3" key="1">
    <citation type="submission" date="2023-07" db="EMBL/GenBank/DDBJ databases">
        <title>Sorghum-associated microbial communities from plants grown in Nebraska, USA.</title>
        <authorList>
            <person name="Schachtman D."/>
        </authorList>
    </citation>
    <scope>NUCLEOTIDE SEQUENCE [LARGE SCALE GENOMIC DNA]</scope>
    <source>
        <strain evidence="2 3">BE314</strain>
    </source>
</reference>
<keyword evidence="3" id="KW-1185">Reference proteome</keyword>
<proteinExistence type="predicted"/>
<feature type="region of interest" description="Disordered" evidence="1">
    <location>
        <begin position="309"/>
        <end position="340"/>
    </location>
</feature>
<evidence type="ECO:0000313" key="2">
    <source>
        <dbReference type="EMBL" id="MDR7271324.1"/>
    </source>
</evidence>
<feature type="compositionally biased region" description="Low complexity" evidence="1">
    <location>
        <begin position="94"/>
        <end position="105"/>
    </location>
</feature>
<feature type="region of interest" description="Disordered" evidence="1">
    <location>
        <begin position="84"/>
        <end position="117"/>
    </location>
</feature>
<dbReference type="Proteomes" id="UP001180453">
    <property type="component" value="Unassembled WGS sequence"/>
</dbReference>
<gene>
    <name evidence="2" type="ORF">J2X20_003992</name>
</gene>
<accession>A0ABU1YR30</accession>
<protein>
    <submittedName>
        <fullName evidence="2">Uncharacterized protein</fullName>
    </submittedName>
</protein>